<gene>
    <name evidence="1" type="ORF">FNY66_02480</name>
</gene>
<proteinExistence type="predicted"/>
<reference evidence="1" key="1">
    <citation type="submission" date="2019-07" db="EMBL/GenBank/DDBJ databases">
        <authorList>
            <person name="Wongkuna S."/>
            <person name="Scaria J."/>
        </authorList>
    </citation>
    <scope>NUCLEOTIDE SEQUENCE [LARGE SCALE GENOMIC DNA]</scope>
    <source>
        <strain evidence="1">SW178</strain>
    </source>
</reference>
<dbReference type="AlphaFoldDB" id="A0A5M9I0N1"/>
<organism evidence="1 2">
    <name type="scientific">Mediterraneibacter catenae</name>
    <dbReference type="NCBI Taxonomy" id="2594882"/>
    <lineage>
        <taxon>Bacteria</taxon>
        <taxon>Bacillati</taxon>
        <taxon>Bacillota</taxon>
        <taxon>Clostridia</taxon>
        <taxon>Lachnospirales</taxon>
        <taxon>Lachnospiraceae</taxon>
        <taxon>Mediterraneibacter</taxon>
    </lineage>
</organism>
<accession>A0A5M9I0N1</accession>
<evidence type="ECO:0000313" key="2">
    <source>
        <dbReference type="Proteomes" id="UP000322025"/>
    </source>
</evidence>
<keyword evidence="2" id="KW-1185">Reference proteome</keyword>
<dbReference type="EMBL" id="VMSO01000002">
    <property type="protein sequence ID" value="KAA8502517.1"/>
    <property type="molecule type" value="Genomic_DNA"/>
</dbReference>
<protein>
    <submittedName>
        <fullName evidence="1">Uncharacterized protein</fullName>
    </submittedName>
</protein>
<dbReference type="Proteomes" id="UP000322025">
    <property type="component" value="Unassembled WGS sequence"/>
</dbReference>
<comment type="caution">
    <text evidence="1">The sequence shown here is derived from an EMBL/GenBank/DDBJ whole genome shotgun (WGS) entry which is preliminary data.</text>
</comment>
<name>A0A5M9I0N1_9FIRM</name>
<evidence type="ECO:0000313" key="1">
    <source>
        <dbReference type="EMBL" id="KAA8502517.1"/>
    </source>
</evidence>
<dbReference type="RefSeq" id="WP_087152313.1">
    <property type="nucleotide sequence ID" value="NZ_VMSO01000002.1"/>
</dbReference>
<sequence>MECYYSIHLDYPISDDQYLCIAVDVEKRLLSKELTLPVFIELQNIVCRKGYMVNSAYVHYNSGNSSRMILEGCAVKKSSAGGEGV</sequence>